<evidence type="ECO:0000256" key="2">
    <source>
        <dbReference type="ARBA" id="ARBA00022448"/>
    </source>
</evidence>
<feature type="domain" description="Major facilitator superfamily (MFS) profile" evidence="8">
    <location>
        <begin position="38"/>
        <end position="449"/>
    </location>
</feature>
<dbReference type="PANTHER" id="PTHR43791:SF40">
    <property type="entry name" value="THIAMINE PATHWAY TRANSPORTER THI73"/>
    <property type="match status" value="1"/>
</dbReference>
<evidence type="ECO:0000256" key="6">
    <source>
        <dbReference type="ARBA" id="ARBA00037968"/>
    </source>
</evidence>
<accession>A0A9P4HVJ9</accession>
<comment type="similarity">
    <text evidence="6">Belongs to the major facilitator superfamily. Allantoate permease family.</text>
</comment>
<keyword evidence="10" id="KW-1185">Reference proteome</keyword>
<dbReference type="AlphaFoldDB" id="A0A9P4HVJ9"/>
<dbReference type="EMBL" id="ML978724">
    <property type="protein sequence ID" value="KAF2086436.1"/>
    <property type="molecule type" value="Genomic_DNA"/>
</dbReference>
<evidence type="ECO:0000256" key="4">
    <source>
        <dbReference type="ARBA" id="ARBA00022989"/>
    </source>
</evidence>
<keyword evidence="5 7" id="KW-0472">Membrane</keyword>
<evidence type="ECO:0000313" key="10">
    <source>
        <dbReference type="Proteomes" id="UP000799776"/>
    </source>
</evidence>
<keyword evidence="4 7" id="KW-1133">Transmembrane helix</keyword>
<feature type="transmembrane region" description="Helical" evidence="7">
    <location>
        <begin position="390"/>
        <end position="411"/>
    </location>
</feature>
<dbReference type="OrthoDB" id="6730379at2759"/>
<dbReference type="InterPro" id="IPR020846">
    <property type="entry name" value="MFS_dom"/>
</dbReference>
<dbReference type="InterPro" id="IPR011701">
    <property type="entry name" value="MFS"/>
</dbReference>
<feature type="transmembrane region" description="Helical" evidence="7">
    <location>
        <begin position="268"/>
        <end position="291"/>
    </location>
</feature>
<feature type="transmembrane region" description="Helical" evidence="7">
    <location>
        <begin position="303"/>
        <end position="324"/>
    </location>
</feature>
<evidence type="ECO:0000256" key="1">
    <source>
        <dbReference type="ARBA" id="ARBA00004141"/>
    </source>
</evidence>
<feature type="transmembrane region" description="Helical" evidence="7">
    <location>
        <begin position="423"/>
        <end position="445"/>
    </location>
</feature>
<evidence type="ECO:0000256" key="5">
    <source>
        <dbReference type="ARBA" id="ARBA00023136"/>
    </source>
</evidence>
<evidence type="ECO:0000256" key="3">
    <source>
        <dbReference type="ARBA" id="ARBA00022692"/>
    </source>
</evidence>
<feature type="transmembrane region" description="Helical" evidence="7">
    <location>
        <begin position="362"/>
        <end position="383"/>
    </location>
</feature>
<protein>
    <submittedName>
        <fullName evidence="9">Allantoate permease</fullName>
    </submittedName>
</protein>
<feature type="transmembrane region" description="Helical" evidence="7">
    <location>
        <begin position="110"/>
        <end position="129"/>
    </location>
</feature>
<feature type="transmembrane region" description="Helical" evidence="7">
    <location>
        <begin position="166"/>
        <end position="186"/>
    </location>
</feature>
<evidence type="ECO:0000259" key="8">
    <source>
        <dbReference type="PROSITE" id="PS50850"/>
    </source>
</evidence>
<dbReference type="InterPro" id="IPR036259">
    <property type="entry name" value="MFS_trans_sf"/>
</dbReference>
<dbReference type="PANTHER" id="PTHR43791">
    <property type="entry name" value="PERMEASE-RELATED"/>
    <property type="match status" value="1"/>
</dbReference>
<sequence length="465" mass="50421">MDTKLEQTSISPDSSSVDELRQLEVNEKSLLRKIDWRLVPIMFVVYVLQFLDKVVINYANVMGIQSDLHMTGNDFSWLATAFFTGYAVAELPQAYLLQRFPAARVLGIEVFFWGVLVCCCAACTTYTSLLALRTLLGILESVIAPALTIITSAWYTKKESTPRFGLWYCSVGIGQIIGGLISFGAQHAPANSFAGWRIMFLCVGFVNMLVSLLVFFLLPSTPQTGRFLTTPELHHLTHRLTLDLAGLGPKTFHRSIVTQTLLDTQLHLLCLLILLTAIPSGVITTYSSILIKNFGYTTKQAALLNMPSGLVSLAATLLSTYSITHGYHRTIAIAILLLPTLLGAGLMSFLPTSNQAGCLVGIYLINCTIPTLILVLALIAANFATHTGKVTASTAVSAAFSVGCIIGPQTFRDGDAPQYYPAKITVMAVNAAGIVVYAISLLRLAEEDSGKNRSSLVHHRPGENA</sequence>
<reference evidence="9" key="1">
    <citation type="journal article" date="2020" name="Stud. Mycol.">
        <title>101 Dothideomycetes genomes: a test case for predicting lifestyles and emergence of pathogens.</title>
        <authorList>
            <person name="Haridas S."/>
            <person name="Albert R."/>
            <person name="Binder M."/>
            <person name="Bloem J."/>
            <person name="Labutti K."/>
            <person name="Salamov A."/>
            <person name="Andreopoulos B."/>
            <person name="Baker S."/>
            <person name="Barry K."/>
            <person name="Bills G."/>
            <person name="Bluhm B."/>
            <person name="Cannon C."/>
            <person name="Castanera R."/>
            <person name="Culley D."/>
            <person name="Daum C."/>
            <person name="Ezra D."/>
            <person name="Gonzalez J."/>
            <person name="Henrissat B."/>
            <person name="Kuo A."/>
            <person name="Liang C."/>
            <person name="Lipzen A."/>
            <person name="Lutzoni F."/>
            <person name="Magnuson J."/>
            <person name="Mondo S."/>
            <person name="Nolan M."/>
            <person name="Ohm R."/>
            <person name="Pangilinan J."/>
            <person name="Park H.-J."/>
            <person name="Ramirez L."/>
            <person name="Alfaro M."/>
            <person name="Sun H."/>
            <person name="Tritt A."/>
            <person name="Yoshinaga Y."/>
            <person name="Zwiers L.-H."/>
            <person name="Turgeon B."/>
            <person name="Goodwin S."/>
            <person name="Spatafora J."/>
            <person name="Crous P."/>
            <person name="Grigoriev I."/>
        </authorList>
    </citation>
    <scope>NUCLEOTIDE SEQUENCE</scope>
    <source>
        <strain evidence="9">CBS 121410</strain>
    </source>
</reference>
<organism evidence="9 10">
    <name type="scientific">Saccharata proteae CBS 121410</name>
    <dbReference type="NCBI Taxonomy" id="1314787"/>
    <lineage>
        <taxon>Eukaryota</taxon>
        <taxon>Fungi</taxon>
        <taxon>Dikarya</taxon>
        <taxon>Ascomycota</taxon>
        <taxon>Pezizomycotina</taxon>
        <taxon>Dothideomycetes</taxon>
        <taxon>Dothideomycetes incertae sedis</taxon>
        <taxon>Botryosphaeriales</taxon>
        <taxon>Saccharataceae</taxon>
        <taxon>Saccharata</taxon>
    </lineage>
</organism>
<dbReference type="GO" id="GO:0022857">
    <property type="term" value="F:transmembrane transporter activity"/>
    <property type="evidence" value="ECO:0007669"/>
    <property type="project" value="InterPro"/>
</dbReference>
<comment type="subcellular location">
    <subcellularLocation>
        <location evidence="1">Membrane</location>
        <topology evidence="1">Multi-pass membrane protein</topology>
    </subcellularLocation>
</comment>
<keyword evidence="3 7" id="KW-0812">Transmembrane</keyword>
<dbReference type="Pfam" id="PF07690">
    <property type="entry name" value="MFS_1"/>
    <property type="match status" value="1"/>
</dbReference>
<feature type="transmembrane region" description="Helical" evidence="7">
    <location>
        <begin position="135"/>
        <end position="154"/>
    </location>
</feature>
<dbReference type="PROSITE" id="PS50850">
    <property type="entry name" value="MFS"/>
    <property type="match status" value="1"/>
</dbReference>
<dbReference type="FunFam" id="1.20.1250.20:FF:000064">
    <property type="entry name" value="MFS allantoate transporter"/>
    <property type="match status" value="1"/>
</dbReference>
<feature type="transmembrane region" description="Helical" evidence="7">
    <location>
        <begin position="38"/>
        <end position="56"/>
    </location>
</feature>
<proteinExistence type="inferred from homology"/>
<dbReference type="Gene3D" id="1.20.1250.20">
    <property type="entry name" value="MFS general substrate transporter like domains"/>
    <property type="match status" value="2"/>
</dbReference>
<feature type="transmembrane region" description="Helical" evidence="7">
    <location>
        <begin position="76"/>
        <end position="98"/>
    </location>
</feature>
<dbReference type="GO" id="GO:0016020">
    <property type="term" value="C:membrane"/>
    <property type="evidence" value="ECO:0007669"/>
    <property type="project" value="UniProtKB-SubCell"/>
</dbReference>
<feature type="transmembrane region" description="Helical" evidence="7">
    <location>
        <begin position="198"/>
        <end position="218"/>
    </location>
</feature>
<evidence type="ECO:0000256" key="7">
    <source>
        <dbReference type="SAM" id="Phobius"/>
    </source>
</evidence>
<gene>
    <name evidence="9" type="ORF">K490DRAFT_57737</name>
</gene>
<feature type="transmembrane region" description="Helical" evidence="7">
    <location>
        <begin position="331"/>
        <end position="350"/>
    </location>
</feature>
<name>A0A9P4HVJ9_9PEZI</name>
<keyword evidence="2" id="KW-0813">Transport</keyword>
<dbReference type="SUPFAM" id="SSF103473">
    <property type="entry name" value="MFS general substrate transporter"/>
    <property type="match status" value="1"/>
</dbReference>
<dbReference type="Proteomes" id="UP000799776">
    <property type="component" value="Unassembled WGS sequence"/>
</dbReference>
<evidence type="ECO:0000313" key="9">
    <source>
        <dbReference type="EMBL" id="KAF2086436.1"/>
    </source>
</evidence>
<comment type="caution">
    <text evidence="9">The sequence shown here is derived from an EMBL/GenBank/DDBJ whole genome shotgun (WGS) entry which is preliminary data.</text>
</comment>